<evidence type="ECO:0000256" key="1">
    <source>
        <dbReference type="SAM" id="Phobius"/>
    </source>
</evidence>
<keyword evidence="1" id="KW-1133">Transmembrane helix</keyword>
<protein>
    <submittedName>
        <fullName evidence="2">Uncharacterized protein</fullName>
    </submittedName>
</protein>
<name>A0ABP0NE70_9DINO</name>
<dbReference type="Proteomes" id="UP001642484">
    <property type="component" value="Unassembled WGS sequence"/>
</dbReference>
<evidence type="ECO:0000313" key="2">
    <source>
        <dbReference type="EMBL" id="CAK9061866.1"/>
    </source>
</evidence>
<gene>
    <name evidence="2" type="ORF">CCMP2556_LOCUS30420</name>
</gene>
<sequence>MMKEVSSSHLYREWQRLFFAHHRSGGTLDNFSTVTFLREVCDVVPLSELAAKEAAAAELHEETSLLEIRLRNIEETELQAAAQAAEESAKGRMLRAELQEQQAVNAGWRSGRLQDSVYKLKLREEQEGWLGAVALRLEAIKDSWTVHFHPIYGGLSFITVLCSLLHFGLGS</sequence>
<keyword evidence="1" id="KW-0472">Membrane</keyword>
<feature type="transmembrane region" description="Helical" evidence="1">
    <location>
        <begin position="151"/>
        <end position="169"/>
    </location>
</feature>
<keyword evidence="3" id="KW-1185">Reference proteome</keyword>
<dbReference type="EMBL" id="CAXAMN010021640">
    <property type="protein sequence ID" value="CAK9061866.1"/>
    <property type="molecule type" value="Genomic_DNA"/>
</dbReference>
<evidence type="ECO:0000313" key="3">
    <source>
        <dbReference type="Proteomes" id="UP001642484"/>
    </source>
</evidence>
<proteinExistence type="predicted"/>
<keyword evidence="1" id="KW-0812">Transmembrane</keyword>
<accession>A0ABP0NE70</accession>
<organism evidence="2 3">
    <name type="scientific">Durusdinium trenchii</name>
    <dbReference type="NCBI Taxonomy" id="1381693"/>
    <lineage>
        <taxon>Eukaryota</taxon>
        <taxon>Sar</taxon>
        <taxon>Alveolata</taxon>
        <taxon>Dinophyceae</taxon>
        <taxon>Suessiales</taxon>
        <taxon>Symbiodiniaceae</taxon>
        <taxon>Durusdinium</taxon>
    </lineage>
</organism>
<comment type="caution">
    <text evidence="2">The sequence shown here is derived from an EMBL/GenBank/DDBJ whole genome shotgun (WGS) entry which is preliminary data.</text>
</comment>
<reference evidence="2 3" key="1">
    <citation type="submission" date="2024-02" db="EMBL/GenBank/DDBJ databases">
        <authorList>
            <person name="Chen Y."/>
            <person name="Shah S."/>
            <person name="Dougan E. K."/>
            <person name="Thang M."/>
            <person name="Chan C."/>
        </authorList>
    </citation>
    <scope>NUCLEOTIDE SEQUENCE [LARGE SCALE GENOMIC DNA]</scope>
</reference>